<feature type="region of interest" description="Disordered" evidence="1">
    <location>
        <begin position="1"/>
        <end position="56"/>
    </location>
</feature>
<feature type="region of interest" description="Disordered" evidence="1">
    <location>
        <begin position="180"/>
        <end position="250"/>
    </location>
</feature>
<feature type="compositionally biased region" description="Pro residues" evidence="1">
    <location>
        <begin position="32"/>
        <end position="47"/>
    </location>
</feature>
<evidence type="ECO:0000313" key="3">
    <source>
        <dbReference type="Proteomes" id="UP001500013"/>
    </source>
</evidence>
<feature type="compositionally biased region" description="Gly residues" evidence="1">
    <location>
        <begin position="189"/>
        <end position="216"/>
    </location>
</feature>
<reference evidence="2 3" key="1">
    <citation type="journal article" date="2019" name="Int. J. Syst. Evol. Microbiol.">
        <title>The Global Catalogue of Microorganisms (GCM) 10K type strain sequencing project: providing services to taxonomists for standard genome sequencing and annotation.</title>
        <authorList>
            <consortium name="The Broad Institute Genomics Platform"/>
            <consortium name="The Broad Institute Genome Sequencing Center for Infectious Disease"/>
            <person name="Wu L."/>
            <person name="Ma J."/>
        </authorList>
    </citation>
    <scope>NUCLEOTIDE SEQUENCE [LARGE SCALE GENOMIC DNA]</scope>
    <source>
        <strain evidence="2 3">JCM 15628</strain>
    </source>
</reference>
<evidence type="ECO:0000256" key="1">
    <source>
        <dbReference type="SAM" id="MobiDB-lite"/>
    </source>
</evidence>
<sequence>MTATPTHKEHDMGFLDRLLGREPLQQQRPQQPQQPPTGQPYAVPPPRGGASSEDERAIARYRYLLRTADPEDIERVHAEAFGKLSPEQRQMVLQRLTEDLPENERPRTDQPADLARSATRAEMSRPGYLQGAFGGGRFGGMGGMGGMGMGGMFAGSMLGTIAGVVVGSALADMMLDGFDSSPEAHEAGDNGGDGAADGDGAGDGGDSGSGDPGDAGGAQDAGSFNDNSSVDGGSDLAGGSDFGDFGGGDFGGGDFGGGDFGGSDFGGF</sequence>
<evidence type="ECO:0000313" key="2">
    <source>
        <dbReference type="EMBL" id="GAA1969716.1"/>
    </source>
</evidence>
<organism evidence="2 3">
    <name type="scientific">Terrabacter lapilli</name>
    <dbReference type="NCBI Taxonomy" id="436231"/>
    <lineage>
        <taxon>Bacteria</taxon>
        <taxon>Bacillati</taxon>
        <taxon>Actinomycetota</taxon>
        <taxon>Actinomycetes</taxon>
        <taxon>Micrococcales</taxon>
        <taxon>Intrasporangiaceae</taxon>
        <taxon>Terrabacter</taxon>
    </lineage>
</organism>
<feature type="compositionally biased region" description="Basic and acidic residues" evidence="1">
    <location>
        <begin position="1"/>
        <end position="20"/>
    </location>
</feature>
<name>A0ABN2RIJ3_9MICO</name>
<feature type="compositionally biased region" description="Gly residues" evidence="1">
    <location>
        <begin position="240"/>
        <end position="250"/>
    </location>
</feature>
<accession>A0ABN2RIJ3</accession>
<gene>
    <name evidence="2" type="ORF">GCM10009817_07090</name>
</gene>
<dbReference type="Proteomes" id="UP001500013">
    <property type="component" value="Unassembled WGS sequence"/>
</dbReference>
<keyword evidence="3" id="KW-1185">Reference proteome</keyword>
<evidence type="ECO:0008006" key="4">
    <source>
        <dbReference type="Google" id="ProtNLM"/>
    </source>
</evidence>
<proteinExistence type="predicted"/>
<dbReference type="EMBL" id="BAAAPU010000003">
    <property type="protein sequence ID" value="GAA1969716.1"/>
    <property type="molecule type" value="Genomic_DNA"/>
</dbReference>
<protein>
    <recommendedName>
        <fullName evidence="4">DUF2076 domain-containing protein</fullName>
    </recommendedName>
</protein>
<feature type="region of interest" description="Disordered" evidence="1">
    <location>
        <begin position="102"/>
        <end position="121"/>
    </location>
</feature>
<comment type="caution">
    <text evidence="2">The sequence shown here is derived from an EMBL/GenBank/DDBJ whole genome shotgun (WGS) entry which is preliminary data.</text>
</comment>